<dbReference type="InterPro" id="IPR009057">
    <property type="entry name" value="Homeodomain-like_sf"/>
</dbReference>
<proteinExistence type="predicted"/>
<dbReference type="Gene3D" id="1.10.10.60">
    <property type="entry name" value="Homeodomain-like"/>
    <property type="match status" value="2"/>
</dbReference>
<dbReference type="InterPro" id="IPR020449">
    <property type="entry name" value="Tscrpt_reg_AraC-type_HTH"/>
</dbReference>
<organism evidence="1 2">
    <name type="scientific">Haematospirillum jordaniae</name>
    <dbReference type="NCBI Taxonomy" id="1549855"/>
    <lineage>
        <taxon>Bacteria</taxon>
        <taxon>Pseudomonadati</taxon>
        <taxon>Pseudomonadota</taxon>
        <taxon>Alphaproteobacteria</taxon>
        <taxon>Rhodospirillales</taxon>
        <taxon>Novispirillaceae</taxon>
        <taxon>Haematospirillum</taxon>
    </lineage>
</organism>
<geneLocation type="plasmid" evidence="1 2">
    <name>unnamed 2</name>
</geneLocation>
<dbReference type="RefSeq" id="WP_066137142.1">
    <property type="nucleotide sequence ID" value="NZ_CP014527.1"/>
</dbReference>
<dbReference type="KEGG" id="hjo:AY555_10615"/>
<dbReference type="AlphaFoldDB" id="A0A145VQ63"/>
<dbReference type="PRINTS" id="PR00032">
    <property type="entry name" value="HTHARAC"/>
</dbReference>
<evidence type="ECO:0000313" key="2">
    <source>
        <dbReference type="Proteomes" id="UP000076066"/>
    </source>
</evidence>
<dbReference type="GO" id="GO:0003700">
    <property type="term" value="F:DNA-binding transcription factor activity"/>
    <property type="evidence" value="ECO:0007669"/>
    <property type="project" value="InterPro"/>
</dbReference>
<accession>A0A145VQ63</accession>
<gene>
    <name evidence="1" type="ORF">AY555_10615</name>
</gene>
<reference evidence="1 2" key="1">
    <citation type="submission" date="2016-02" db="EMBL/GenBank/DDBJ databases">
        <title>Complete Genome of H5569, the type strain of the newly described species Haematospirillium jordaniae.</title>
        <authorList>
            <person name="Nicholson A.C."/>
            <person name="Humrighouse B.W."/>
            <person name="Loparov V."/>
            <person name="McQuiston J.R."/>
        </authorList>
    </citation>
    <scope>NUCLEOTIDE SEQUENCE [LARGE SCALE GENOMIC DNA]</scope>
    <source>
        <strain evidence="1 2">H5569</strain>
        <plasmid evidence="2">Plasmid unnamed 2</plasmid>
    </source>
</reference>
<keyword evidence="1" id="KW-0614">Plasmid</keyword>
<dbReference type="GO" id="GO:0043565">
    <property type="term" value="F:sequence-specific DNA binding"/>
    <property type="evidence" value="ECO:0007669"/>
    <property type="project" value="InterPro"/>
</dbReference>
<protein>
    <submittedName>
        <fullName evidence="1">Uncharacterized protein</fullName>
    </submittedName>
</protein>
<dbReference type="Proteomes" id="UP000076066">
    <property type="component" value="Plasmid unnamed 2"/>
</dbReference>
<dbReference type="Pfam" id="PF12833">
    <property type="entry name" value="HTH_18"/>
    <property type="match status" value="1"/>
</dbReference>
<sequence>MISGNNVLAGYSVSGEESVAASGQTLLGGKRCGFIGQISRSLTLSGCSLRLYDFYSETGLQQKHCLEPVFVICITLSGTVRFDTADQGEYVEFSDGSCSLIYADQPVQGMLCVPSHTQVSAVELRFPPRAVEAFLSTTSVTLAGYLERLSGQCRSGVLPVQFPVPSVIRNLASDMLSKGIESGCDRLWQEAWSLEILAHVLRRLEDQPVTGATVPTTVLSLRDRRKVAEAHRLMITQLDYEWSIRELATAVGLNENKLKKGFGCQFGSSVYACLQKHRMQAAADLLRNCADSVTDVALSVGYSSPAHFAKVFRRYHGVSPREFRRI</sequence>
<dbReference type="InterPro" id="IPR018060">
    <property type="entry name" value="HTH_AraC"/>
</dbReference>
<dbReference type="SMART" id="SM00342">
    <property type="entry name" value="HTH_ARAC"/>
    <property type="match status" value="1"/>
</dbReference>
<dbReference type="PANTHER" id="PTHR47893">
    <property type="entry name" value="REGULATORY PROTEIN PCHR"/>
    <property type="match status" value="1"/>
</dbReference>
<dbReference type="InterPro" id="IPR018062">
    <property type="entry name" value="HTH_AraC-typ_CS"/>
</dbReference>
<dbReference type="GeneID" id="53317603"/>
<dbReference type="SUPFAM" id="SSF46689">
    <property type="entry name" value="Homeodomain-like"/>
    <property type="match status" value="1"/>
</dbReference>
<name>A0A145VQ63_9PROT</name>
<keyword evidence="2" id="KW-1185">Reference proteome</keyword>
<dbReference type="OrthoDB" id="9804543at2"/>
<dbReference type="PROSITE" id="PS01124">
    <property type="entry name" value="HTH_ARAC_FAMILY_2"/>
    <property type="match status" value="1"/>
</dbReference>
<dbReference type="PANTHER" id="PTHR47893:SF1">
    <property type="entry name" value="REGULATORY PROTEIN PCHR"/>
    <property type="match status" value="1"/>
</dbReference>
<dbReference type="EMBL" id="CP014527">
    <property type="protein sequence ID" value="AMW35821.1"/>
    <property type="molecule type" value="Genomic_DNA"/>
</dbReference>
<evidence type="ECO:0000313" key="1">
    <source>
        <dbReference type="EMBL" id="AMW35821.1"/>
    </source>
</evidence>
<dbReference type="InterPro" id="IPR053142">
    <property type="entry name" value="PchR_regulatory_protein"/>
</dbReference>
<dbReference type="PROSITE" id="PS00041">
    <property type="entry name" value="HTH_ARAC_FAMILY_1"/>
    <property type="match status" value="1"/>
</dbReference>